<dbReference type="EMBL" id="CM031828">
    <property type="protein sequence ID" value="KAG6716739.1"/>
    <property type="molecule type" value="Genomic_DNA"/>
</dbReference>
<name>A0A922JTR2_CARIL</name>
<comment type="caution">
    <text evidence="1">The sequence shown here is derived from an EMBL/GenBank/DDBJ whole genome shotgun (WGS) entry which is preliminary data.</text>
</comment>
<gene>
    <name evidence="1" type="ORF">I3842_04G063300</name>
</gene>
<evidence type="ECO:0000313" key="2">
    <source>
        <dbReference type="Proteomes" id="UP000811246"/>
    </source>
</evidence>
<accession>A0A922JTR2</accession>
<dbReference type="AlphaFoldDB" id="A0A922JTR2"/>
<sequence length="108" mass="11950">MFTSFLSTIQTIGAITQISNNLTSLQCSTLSGQDPLCQQQLVLLRRRSTPDVHLHIARPAPQCSGALSSQYMHFGEFSIWDEFVAEEYHSCSCGKLNGRRESGNSLSI</sequence>
<proteinExistence type="predicted"/>
<reference evidence="1" key="1">
    <citation type="submission" date="2021-01" db="EMBL/GenBank/DDBJ databases">
        <authorList>
            <person name="Lovell J.T."/>
            <person name="Bentley N."/>
            <person name="Bhattarai G."/>
            <person name="Jenkins J.W."/>
            <person name="Sreedasyam A."/>
            <person name="Alarcon Y."/>
            <person name="Bock C."/>
            <person name="Boston L."/>
            <person name="Carlson J."/>
            <person name="Cervantes K."/>
            <person name="Clermont K."/>
            <person name="Krom N."/>
            <person name="Kubenka K."/>
            <person name="Mamidi S."/>
            <person name="Mattison C."/>
            <person name="Monteros M."/>
            <person name="Pisani C."/>
            <person name="Plott C."/>
            <person name="Rajasekar S."/>
            <person name="Rhein H.S."/>
            <person name="Rohla C."/>
            <person name="Song M."/>
            <person name="Hilaire R.S."/>
            <person name="Shu S."/>
            <person name="Wells L."/>
            <person name="Wang X."/>
            <person name="Webber J."/>
            <person name="Heerema R.J."/>
            <person name="Klein P."/>
            <person name="Conner P."/>
            <person name="Grauke L."/>
            <person name="Grimwood J."/>
            <person name="Schmutz J."/>
            <person name="Randall J.J."/>
        </authorList>
    </citation>
    <scope>NUCLEOTIDE SEQUENCE</scope>
    <source>
        <tissue evidence="1">Leaf</tissue>
    </source>
</reference>
<organism evidence="1 2">
    <name type="scientific">Carya illinoinensis</name>
    <name type="common">Pecan</name>
    <dbReference type="NCBI Taxonomy" id="32201"/>
    <lineage>
        <taxon>Eukaryota</taxon>
        <taxon>Viridiplantae</taxon>
        <taxon>Streptophyta</taxon>
        <taxon>Embryophyta</taxon>
        <taxon>Tracheophyta</taxon>
        <taxon>Spermatophyta</taxon>
        <taxon>Magnoliopsida</taxon>
        <taxon>eudicotyledons</taxon>
        <taxon>Gunneridae</taxon>
        <taxon>Pentapetalae</taxon>
        <taxon>rosids</taxon>
        <taxon>fabids</taxon>
        <taxon>Fagales</taxon>
        <taxon>Juglandaceae</taxon>
        <taxon>Carya</taxon>
    </lineage>
</organism>
<protein>
    <submittedName>
        <fullName evidence="1">Uncharacterized protein</fullName>
    </submittedName>
</protein>
<evidence type="ECO:0000313" key="1">
    <source>
        <dbReference type="EMBL" id="KAG6716739.1"/>
    </source>
</evidence>
<dbReference type="Proteomes" id="UP000811246">
    <property type="component" value="Chromosome 4"/>
</dbReference>